<organism evidence="1 2">
    <name type="scientific">Romboutsia hominis</name>
    <dbReference type="NCBI Taxonomy" id="1507512"/>
    <lineage>
        <taxon>Bacteria</taxon>
        <taxon>Bacillati</taxon>
        <taxon>Bacillota</taxon>
        <taxon>Clostridia</taxon>
        <taxon>Peptostreptococcales</taxon>
        <taxon>Peptostreptococcaceae</taxon>
        <taxon>Romboutsia</taxon>
    </lineage>
</organism>
<accession>A0A2P2BRH9</accession>
<proteinExistence type="predicted"/>
<dbReference type="KEGG" id="rhom:FRIFI_1422"/>
<gene>
    <name evidence="1" type="ORF">FRIFI_1422</name>
</gene>
<protein>
    <submittedName>
        <fullName evidence="1">Uncharacterized protein</fullName>
    </submittedName>
</protein>
<sequence>MIEKLETLRTSLQLTLGKSEDFRDGQIEALGFCIRKHREDWNINDFIKDLDETINGFKNPYDDYEKGIVDALKFNIENMEVVTNE</sequence>
<evidence type="ECO:0000313" key="1">
    <source>
        <dbReference type="EMBL" id="CEI72957.1"/>
    </source>
</evidence>
<dbReference type="EMBL" id="LN650648">
    <property type="protein sequence ID" value="CEI72957.1"/>
    <property type="molecule type" value="Genomic_DNA"/>
</dbReference>
<evidence type="ECO:0000313" key="2">
    <source>
        <dbReference type="Proteomes" id="UP000245695"/>
    </source>
</evidence>
<dbReference type="Proteomes" id="UP000245695">
    <property type="component" value="Chromosome 1"/>
</dbReference>
<reference evidence="1 2" key="1">
    <citation type="submission" date="2014-09" db="EMBL/GenBank/DDBJ databases">
        <authorList>
            <person name="Hornung B.V."/>
        </authorList>
    </citation>
    <scope>NUCLEOTIDE SEQUENCE [LARGE SCALE GENOMIC DNA]</scope>
    <source>
        <strain evidence="1 2">FRIFI</strain>
    </source>
</reference>
<keyword evidence="2" id="KW-1185">Reference proteome</keyword>
<name>A0A2P2BRH9_9FIRM</name>
<dbReference type="AlphaFoldDB" id="A0A2P2BRH9"/>